<accession>A0A2N0ZCV6</accession>
<evidence type="ECO:0000256" key="1">
    <source>
        <dbReference type="SAM" id="Phobius"/>
    </source>
</evidence>
<feature type="transmembrane region" description="Helical" evidence="1">
    <location>
        <begin position="6"/>
        <end position="23"/>
    </location>
</feature>
<dbReference type="EMBL" id="PISD01000046">
    <property type="protein sequence ID" value="PKG27325.1"/>
    <property type="molecule type" value="Genomic_DNA"/>
</dbReference>
<name>A0A2N0ZCV6_9BACI</name>
<organism evidence="2 3">
    <name type="scientific">Cytobacillus horneckiae</name>
    <dbReference type="NCBI Taxonomy" id="549687"/>
    <lineage>
        <taxon>Bacteria</taxon>
        <taxon>Bacillati</taxon>
        <taxon>Bacillota</taxon>
        <taxon>Bacilli</taxon>
        <taxon>Bacillales</taxon>
        <taxon>Bacillaceae</taxon>
        <taxon>Cytobacillus</taxon>
    </lineage>
</organism>
<dbReference type="RefSeq" id="WP_066200613.1">
    <property type="nucleotide sequence ID" value="NZ_JAFDQP010000009.1"/>
</dbReference>
<dbReference type="PROSITE" id="PS51257">
    <property type="entry name" value="PROKAR_LIPOPROTEIN"/>
    <property type="match status" value="1"/>
</dbReference>
<comment type="caution">
    <text evidence="2">The sequence shown here is derived from an EMBL/GenBank/DDBJ whole genome shotgun (WGS) entry which is preliminary data.</text>
</comment>
<protein>
    <recommendedName>
        <fullName evidence="4">ABC transporter periplasmic binding protein yphF</fullName>
    </recommendedName>
</protein>
<gene>
    <name evidence="2" type="ORF">CWS20_19395</name>
</gene>
<sequence>MNKKWIALAIMAVVMAILTGCMYPEEQIAKNQIPYEDQINQVQNAVEQYQKDSGGLLPIKTTEEDTPIYQKYPIDFKKIVPKYLAEYPGNSFEAGGVFQYVLVNAETEPEVKLSDLRVAETIRDIRIRIGAQGYPPYKENIQDSVFSLDYSKIGFKDEPFAHSPFTGKDLPFVVTGDGQIYVDYRVDLMQLMQDEELDLKEGEDMRDYLVQNSFFVPAYSLPYTIDEKTNEPIFLLN</sequence>
<dbReference type="Proteomes" id="UP000233343">
    <property type="component" value="Unassembled WGS sequence"/>
</dbReference>
<dbReference type="AlphaFoldDB" id="A0A2N0ZCV6"/>
<keyword evidence="1" id="KW-1133">Transmembrane helix</keyword>
<evidence type="ECO:0000313" key="3">
    <source>
        <dbReference type="Proteomes" id="UP000233343"/>
    </source>
</evidence>
<keyword evidence="3" id="KW-1185">Reference proteome</keyword>
<keyword evidence="1" id="KW-0812">Transmembrane</keyword>
<reference evidence="2 3" key="1">
    <citation type="journal article" date="2010" name="Int. J. Syst. Evol. Microbiol.">
        <title>Bacillus horneckiae sp. nov., isolated from a spacecraft-assembly clean room.</title>
        <authorList>
            <person name="Vaishampayan P."/>
            <person name="Probst A."/>
            <person name="Krishnamurthi S."/>
            <person name="Ghosh S."/>
            <person name="Osman S."/>
            <person name="McDowall A."/>
            <person name="Ruckmani A."/>
            <person name="Mayilraj S."/>
            <person name="Venkateswaran K."/>
        </authorList>
    </citation>
    <scope>NUCLEOTIDE SEQUENCE [LARGE SCALE GENOMIC DNA]</scope>
    <source>
        <strain evidence="3">1PO1SC</strain>
    </source>
</reference>
<evidence type="ECO:0000313" key="2">
    <source>
        <dbReference type="EMBL" id="PKG27325.1"/>
    </source>
</evidence>
<keyword evidence="1" id="KW-0472">Membrane</keyword>
<proteinExistence type="predicted"/>
<evidence type="ECO:0008006" key="4">
    <source>
        <dbReference type="Google" id="ProtNLM"/>
    </source>
</evidence>